<proteinExistence type="predicted"/>
<dbReference type="EMBL" id="JAWDJW010006334">
    <property type="protein sequence ID" value="KAK3065531.1"/>
    <property type="molecule type" value="Genomic_DNA"/>
</dbReference>
<sequence>MAQDKTASADESEKCSALNGQANDSNNRNQWQRPPPSATFELKDGEKPPLHTVINSYDFEVIASRTLSKKTWAFYSSAATDCITREANRTAFDRIWWRPRVLRNVGSVDTRSRILGHNVSMPLFIAPAGLAGLVHPDGEGAMAAACAEKGIVQCVSSNASMDITEIVPAAPHGQPFFFQLYVNVDRAKTEALLKKVKSVGVRAIFLTVDTPRPGKREADERVMNDESLSSGMSGSSAKNDKRGGGLGRSVGSFIDPSLSWDDLKWLRSLTDLPIILKGIQGAADARLAMEYGVQGIVVSNHGGRNLDTAPAPILVLLELQRCCPEIFDHMEVYVDSGIRRGTDILKCLCLGATAVGMGRHFLYALNYGQEGVEHLIDSKFSRNIKSVYICGLKCSTKRRVVLKDELETTMRTAGISDLSQVHPGMLNTLEVDHLIPTTIDHPYAKWRPDPYAKWRMDSNASWRPKPRI</sequence>
<organism evidence="1 2">
    <name type="scientific">Coniosporium uncinatum</name>
    <dbReference type="NCBI Taxonomy" id="93489"/>
    <lineage>
        <taxon>Eukaryota</taxon>
        <taxon>Fungi</taxon>
        <taxon>Dikarya</taxon>
        <taxon>Ascomycota</taxon>
        <taxon>Pezizomycotina</taxon>
        <taxon>Dothideomycetes</taxon>
        <taxon>Dothideomycetes incertae sedis</taxon>
        <taxon>Coniosporium</taxon>
    </lineage>
</organism>
<comment type="caution">
    <text evidence="1">The sequence shown here is derived from an EMBL/GenBank/DDBJ whole genome shotgun (WGS) entry which is preliminary data.</text>
</comment>
<keyword evidence="2" id="KW-1185">Reference proteome</keyword>
<evidence type="ECO:0000313" key="2">
    <source>
        <dbReference type="Proteomes" id="UP001186974"/>
    </source>
</evidence>
<reference evidence="1" key="1">
    <citation type="submission" date="2024-09" db="EMBL/GenBank/DDBJ databases">
        <title>Black Yeasts Isolated from many extreme environments.</title>
        <authorList>
            <person name="Coleine C."/>
            <person name="Stajich J.E."/>
            <person name="Selbmann L."/>
        </authorList>
    </citation>
    <scope>NUCLEOTIDE SEQUENCE</scope>
    <source>
        <strain evidence="1">CCFEE 5737</strain>
    </source>
</reference>
<accession>A0ACC3DDC4</accession>
<gene>
    <name evidence="1" type="ORF">LTS18_000008</name>
</gene>
<dbReference type="Proteomes" id="UP001186974">
    <property type="component" value="Unassembled WGS sequence"/>
</dbReference>
<name>A0ACC3DDC4_9PEZI</name>
<evidence type="ECO:0000313" key="1">
    <source>
        <dbReference type="EMBL" id="KAK3065531.1"/>
    </source>
</evidence>
<protein>
    <submittedName>
        <fullName evidence="1">Uncharacterized protein</fullName>
    </submittedName>
</protein>